<organism evidence="1 2">
    <name type="scientific">Enterovibrio nigricans DSM 22720</name>
    <dbReference type="NCBI Taxonomy" id="1121868"/>
    <lineage>
        <taxon>Bacteria</taxon>
        <taxon>Pseudomonadati</taxon>
        <taxon>Pseudomonadota</taxon>
        <taxon>Gammaproteobacteria</taxon>
        <taxon>Vibrionales</taxon>
        <taxon>Vibrionaceae</taxon>
        <taxon>Enterovibrio</taxon>
    </lineage>
</organism>
<name>A0A1T4VX24_9GAMM</name>
<evidence type="ECO:0000313" key="2">
    <source>
        <dbReference type="Proteomes" id="UP000190162"/>
    </source>
</evidence>
<proteinExistence type="predicted"/>
<gene>
    <name evidence="1" type="ORF">SAMN02745132_04444</name>
</gene>
<protein>
    <submittedName>
        <fullName evidence="1">Mu-like prophage FluMu protein gp41</fullName>
    </submittedName>
</protein>
<dbReference type="Pfam" id="PF23746">
    <property type="entry name" value="Gp41_Mu"/>
    <property type="match status" value="1"/>
</dbReference>
<keyword evidence="2" id="KW-1185">Reference proteome</keyword>
<dbReference type="EMBL" id="FUXU01000115">
    <property type="protein sequence ID" value="SKA69358.1"/>
    <property type="molecule type" value="Genomic_DNA"/>
</dbReference>
<evidence type="ECO:0000313" key="1">
    <source>
        <dbReference type="EMBL" id="SKA69358.1"/>
    </source>
</evidence>
<dbReference type="Proteomes" id="UP000190162">
    <property type="component" value="Unassembled WGS sequence"/>
</dbReference>
<accession>A0A1T4VX24</accession>
<reference evidence="2" key="1">
    <citation type="submission" date="2017-02" db="EMBL/GenBank/DDBJ databases">
        <authorList>
            <person name="Varghese N."/>
            <person name="Submissions S."/>
        </authorList>
    </citation>
    <scope>NUCLEOTIDE SEQUENCE [LARGE SCALE GENOMIC DNA]</scope>
    <source>
        <strain evidence="2">DSM 22720</strain>
    </source>
</reference>
<dbReference type="InterPro" id="IPR056974">
    <property type="entry name" value="Tail_Gp41-like"/>
</dbReference>
<dbReference type="OrthoDB" id="5892908at2"/>
<dbReference type="RefSeq" id="WP_078754516.1">
    <property type="nucleotide sequence ID" value="NZ_FUXU01000115.1"/>
</dbReference>
<sequence>MAVLTFELEDGYKVGESTHFEVGLRELTPTDIFEAQLASEKISIIDNRPYAYTSDVQMGMELLCRQVEYIGVIQGPFRFKELLKLTSSDFALVQRKAAELDKAMMPAEMMEEIEERGRDEIANPAAESLAV</sequence>
<dbReference type="AlphaFoldDB" id="A0A1T4VX24"/>